<dbReference type="Pfam" id="PF13704">
    <property type="entry name" value="Glyco_tranf_2_4"/>
    <property type="match status" value="1"/>
</dbReference>
<dbReference type="CDD" id="cd00761">
    <property type="entry name" value="Glyco_tranf_GTA_type"/>
    <property type="match status" value="1"/>
</dbReference>
<reference evidence="1" key="1">
    <citation type="journal article" date="2019" name="MBio">
        <title>Virus Genomes from Deep Sea Sediments Expand the Ocean Megavirome and Support Independent Origins of Viral Gigantism.</title>
        <authorList>
            <person name="Backstrom D."/>
            <person name="Yutin N."/>
            <person name="Jorgensen S.L."/>
            <person name="Dharamshi J."/>
            <person name="Homa F."/>
            <person name="Zaremba-Niedwiedzka K."/>
            <person name="Spang A."/>
            <person name="Wolf Y.I."/>
            <person name="Koonin E.V."/>
            <person name="Ettema T.J."/>
        </authorList>
    </citation>
    <scope>NUCLEOTIDE SEQUENCE</scope>
</reference>
<dbReference type="GO" id="GO:0016740">
    <property type="term" value="F:transferase activity"/>
    <property type="evidence" value="ECO:0007669"/>
    <property type="project" value="UniProtKB-KW"/>
</dbReference>
<evidence type="ECO:0000313" key="1">
    <source>
        <dbReference type="EMBL" id="QBK92171.1"/>
    </source>
</evidence>
<protein>
    <submittedName>
        <fullName evidence="1">Glycosyl transferase family 2</fullName>
    </submittedName>
</protein>
<organism evidence="1">
    <name type="scientific">Pithovirus LCPAC304</name>
    <dbReference type="NCBI Taxonomy" id="2506594"/>
    <lineage>
        <taxon>Viruses</taxon>
        <taxon>Pithoviruses</taxon>
    </lineage>
</organism>
<name>A0A481ZBW8_9VIRU</name>
<sequence>MDITLITHILNEEVLLPSWLTHHKKLFTHGIVMDSGSTDRSLDIIREICPTWEIRILTHDEIWKKDIGMVMHLEKDIKGWKCALNVAEYLIIDNLERYLVEFEKNNPEAIGFRTTGVILVDEPDATDISTFTDPEMLLTKSNGYLEAGSAWDGAFHPDGSFTVNDLVYRCRLIHKNESGCYLGGRHTTTLDVNVQPDIYVAWIGRGSPEVYMKKCASWCRPPSGIYLFNGSYYLRMSKREEAYNFWKYELKKAYNIFDKVEGYKKYLDVLYGKTDTADSTPEDKQITISS</sequence>
<accession>A0A481ZBW8</accession>
<keyword evidence="1" id="KW-0808">Transferase</keyword>
<gene>
    <name evidence="1" type="ORF">LCPAC304_05180</name>
</gene>
<proteinExistence type="predicted"/>
<dbReference type="EMBL" id="MK500568">
    <property type="protein sequence ID" value="QBK92171.1"/>
    <property type="molecule type" value="Genomic_DNA"/>
</dbReference>